<evidence type="ECO:0000313" key="1">
    <source>
        <dbReference type="EMBL" id="MBO9204896.1"/>
    </source>
</evidence>
<dbReference type="SUPFAM" id="SSF55073">
    <property type="entry name" value="Nucleotide cyclase"/>
    <property type="match status" value="1"/>
</dbReference>
<keyword evidence="2" id="KW-1185">Reference proteome</keyword>
<evidence type="ECO:0000313" key="2">
    <source>
        <dbReference type="Proteomes" id="UP000677244"/>
    </source>
</evidence>
<organism evidence="1 2">
    <name type="scientific">Niastella soli</name>
    <dbReference type="NCBI Taxonomy" id="2821487"/>
    <lineage>
        <taxon>Bacteria</taxon>
        <taxon>Pseudomonadati</taxon>
        <taxon>Bacteroidota</taxon>
        <taxon>Chitinophagia</taxon>
        <taxon>Chitinophagales</taxon>
        <taxon>Chitinophagaceae</taxon>
        <taxon>Niastella</taxon>
    </lineage>
</organism>
<reference evidence="1 2" key="1">
    <citation type="submission" date="2021-03" db="EMBL/GenBank/DDBJ databases">
        <title>Assistant Professor.</title>
        <authorList>
            <person name="Huq M.A."/>
        </authorList>
    </citation>
    <scope>NUCLEOTIDE SEQUENCE [LARGE SCALE GENOMIC DNA]</scope>
    <source>
        <strain evidence="1 2">MAH-29</strain>
    </source>
</reference>
<name>A0ABS3Z629_9BACT</name>
<proteinExistence type="predicted"/>
<comment type="caution">
    <text evidence="1">The sequence shown here is derived from an EMBL/GenBank/DDBJ whole genome shotgun (WGS) entry which is preliminary data.</text>
</comment>
<dbReference type="Gene3D" id="3.30.70.1230">
    <property type="entry name" value="Nucleotide cyclase"/>
    <property type="match status" value="1"/>
</dbReference>
<dbReference type="InterPro" id="IPR029787">
    <property type="entry name" value="Nucleotide_cyclase"/>
</dbReference>
<dbReference type="EMBL" id="JAGHKO010000017">
    <property type="protein sequence ID" value="MBO9204896.1"/>
    <property type="molecule type" value="Genomic_DNA"/>
</dbReference>
<gene>
    <name evidence="1" type="ORF">J7I42_31700</name>
</gene>
<sequence length="72" mass="7913">MGTTQRRQYSITGSVVILASRIEQLNKQFGSQLLVSEDVMQVMDKKIGAAATNFGCVALKGWHKPVTVYKLA</sequence>
<dbReference type="Proteomes" id="UP000677244">
    <property type="component" value="Unassembled WGS sequence"/>
</dbReference>
<accession>A0ABS3Z629</accession>
<protein>
    <submittedName>
        <fullName evidence="1">Uncharacterized protein</fullName>
    </submittedName>
</protein>